<organism evidence="3 4">
    <name type="scientific">Mycena alexandri</name>
    <dbReference type="NCBI Taxonomy" id="1745969"/>
    <lineage>
        <taxon>Eukaryota</taxon>
        <taxon>Fungi</taxon>
        <taxon>Dikarya</taxon>
        <taxon>Basidiomycota</taxon>
        <taxon>Agaricomycotina</taxon>
        <taxon>Agaricomycetes</taxon>
        <taxon>Agaricomycetidae</taxon>
        <taxon>Agaricales</taxon>
        <taxon>Marasmiineae</taxon>
        <taxon>Mycenaceae</taxon>
        <taxon>Mycena</taxon>
    </lineage>
</organism>
<protein>
    <submittedName>
        <fullName evidence="3">Uncharacterized protein</fullName>
    </submittedName>
</protein>
<keyword evidence="2" id="KW-0472">Membrane</keyword>
<dbReference type="CDD" id="cd12087">
    <property type="entry name" value="TM_EGFR-like"/>
    <property type="match status" value="1"/>
</dbReference>
<evidence type="ECO:0000256" key="2">
    <source>
        <dbReference type="SAM" id="Phobius"/>
    </source>
</evidence>
<accession>A0AAD6SIR9</accession>
<reference evidence="3" key="1">
    <citation type="submission" date="2023-03" db="EMBL/GenBank/DDBJ databases">
        <title>Massive genome expansion in bonnet fungi (Mycena s.s.) driven by repeated elements and novel gene families across ecological guilds.</title>
        <authorList>
            <consortium name="Lawrence Berkeley National Laboratory"/>
            <person name="Harder C.B."/>
            <person name="Miyauchi S."/>
            <person name="Viragh M."/>
            <person name="Kuo A."/>
            <person name="Thoen E."/>
            <person name="Andreopoulos B."/>
            <person name="Lu D."/>
            <person name="Skrede I."/>
            <person name="Drula E."/>
            <person name="Henrissat B."/>
            <person name="Morin E."/>
            <person name="Kohler A."/>
            <person name="Barry K."/>
            <person name="LaButti K."/>
            <person name="Morin E."/>
            <person name="Salamov A."/>
            <person name="Lipzen A."/>
            <person name="Mereny Z."/>
            <person name="Hegedus B."/>
            <person name="Baldrian P."/>
            <person name="Stursova M."/>
            <person name="Weitz H."/>
            <person name="Taylor A."/>
            <person name="Grigoriev I.V."/>
            <person name="Nagy L.G."/>
            <person name="Martin F."/>
            <person name="Kauserud H."/>
        </authorList>
    </citation>
    <scope>NUCLEOTIDE SEQUENCE</scope>
    <source>
        <strain evidence="3">CBHHK200</strain>
    </source>
</reference>
<comment type="caution">
    <text evidence="3">The sequence shown here is derived from an EMBL/GenBank/DDBJ whole genome shotgun (WGS) entry which is preliminary data.</text>
</comment>
<evidence type="ECO:0000256" key="1">
    <source>
        <dbReference type="SAM" id="MobiDB-lite"/>
    </source>
</evidence>
<feature type="transmembrane region" description="Helical" evidence="2">
    <location>
        <begin position="311"/>
        <end position="332"/>
    </location>
</feature>
<sequence>MQRRIFAVSKSLICSFISATHIKFRFSPSHPPIVPSGLQPCRSLTMGSPHSFIRTLSVLTALLLVCAPSVNGAITNTIFDDTSSASTFTGSWTPTSAANPCAGCSSKPNASQTFNETWHDGNCRTTTGGSFTFTGFAVYIFGIDQAESQPDITFTLGNVQSVHHYTGAERFVYNALFFSATGLAGDQTHTVNWIFNNDPTTNVGVQAALFDYAVVTSGTDVAVTPQDNPLTTSAGPKILTSASLSQAPSSSSSSSTIGVISALSSLSSTPIPASQLDTPPPTATVTVAGAVITLAPQSATSETHHSNVASIVGPVLGALVCAALALVLFCLFRRRKQRHRACADEERQAAGLPPALPRIRNYTLQPFVDDRPPDMPAGSVMAGNVFATGALAHASSAGDFSASPEARPAVSALDTSIFIAGGAFSPFTASGMSSAAFDVSVAASTNGPPPAFVDTAATVGRYPAEETPIMQEVGYPNTHQVSRQASRSTQSDLSRHDEKGAVHEVDTVRGAMFSAAPADGSSSARERYLEQRLATLEAHVASYLPPPYEHPEL</sequence>
<dbReference type="Proteomes" id="UP001218188">
    <property type="component" value="Unassembled WGS sequence"/>
</dbReference>
<keyword evidence="2" id="KW-1133">Transmembrane helix</keyword>
<keyword evidence="4" id="KW-1185">Reference proteome</keyword>
<dbReference type="Gene3D" id="1.20.5.100">
    <property type="entry name" value="Cytochrome c1, transmembrane anchor, C-terminal"/>
    <property type="match status" value="1"/>
</dbReference>
<feature type="compositionally biased region" description="Polar residues" evidence="1">
    <location>
        <begin position="478"/>
        <end position="492"/>
    </location>
</feature>
<evidence type="ECO:0000313" key="3">
    <source>
        <dbReference type="EMBL" id="KAJ7028816.1"/>
    </source>
</evidence>
<proteinExistence type="predicted"/>
<feature type="region of interest" description="Disordered" evidence="1">
    <location>
        <begin position="478"/>
        <end position="498"/>
    </location>
</feature>
<gene>
    <name evidence="3" type="ORF">C8F04DRAFT_49321</name>
</gene>
<dbReference type="AlphaFoldDB" id="A0AAD6SIR9"/>
<keyword evidence="2" id="KW-0812">Transmembrane</keyword>
<name>A0AAD6SIR9_9AGAR</name>
<evidence type="ECO:0000313" key="4">
    <source>
        <dbReference type="Proteomes" id="UP001218188"/>
    </source>
</evidence>
<dbReference type="EMBL" id="JARJCM010000108">
    <property type="protein sequence ID" value="KAJ7028816.1"/>
    <property type="molecule type" value="Genomic_DNA"/>
</dbReference>